<dbReference type="GO" id="GO:0004300">
    <property type="term" value="F:enoyl-CoA hydratase activity"/>
    <property type="evidence" value="ECO:0007669"/>
    <property type="project" value="UniProtKB-ARBA"/>
</dbReference>
<dbReference type="Gene3D" id="3.40.50.720">
    <property type="entry name" value="NAD(P)-binding Rossmann-like Domain"/>
    <property type="match status" value="2"/>
</dbReference>
<dbReference type="InterPro" id="IPR054357">
    <property type="entry name" value="MFE-2_N"/>
</dbReference>
<dbReference type="OrthoDB" id="60204at2759"/>
<dbReference type="SUPFAM" id="SSF51735">
    <property type="entry name" value="NAD(P)-binding Rossmann-fold domains"/>
    <property type="match status" value="2"/>
</dbReference>
<dbReference type="GO" id="GO:0005777">
    <property type="term" value="C:peroxisome"/>
    <property type="evidence" value="ECO:0007669"/>
    <property type="project" value="UniProtKB-SubCell"/>
</dbReference>
<dbReference type="CDD" id="cd05353">
    <property type="entry name" value="hydroxyacyl-CoA-like_DH_SDR_c-like"/>
    <property type="match status" value="2"/>
</dbReference>
<dbReference type="InterPro" id="IPR057326">
    <property type="entry name" value="KR_dom"/>
</dbReference>
<dbReference type="SMART" id="SM00822">
    <property type="entry name" value="PKS_KR"/>
    <property type="match status" value="1"/>
</dbReference>
<comment type="subcellular location">
    <subcellularLocation>
        <location evidence="1">Peroxisome</location>
    </subcellularLocation>
</comment>
<reference evidence="12 13" key="1">
    <citation type="journal article" date="2018" name="MBio">
        <title>Comparative Genomics Reveals the Core Gene Toolbox for the Fungus-Insect Symbiosis.</title>
        <authorList>
            <person name="Wang Y."/>
            <person name="Stata M."/>
            <person name="Wang W."/>
            <person name="Stajich J.E."/>
            <person name="White M.M."/>
            <person name="Moncalvo J.M."/>
        </authorList>
    </citation>
    <scope>NUCLEOTIDE SEQUENCE [LARGE SCALE GENOMIC DNA]</scope>
    <source>
        <strain evidence="12 13">SWE-8-4</strain>
    </source>
</reference>
<comment type="pathway">
    <text evidence="2">Lipid metabolism; fatty acid beta-oxidation.</text>
</comment>
<dbReference type="PANTHER" id="PTHR45024:SF2">
    <property type="entry name" value="SCP2 DOMAIN-CONTAINING PROTEIN"/>
    <property type="match status" value="1"/>
</dbReference>
<dbReference type="GO" id="GO:0016491">
    <property type="term" value="F:oxidoreductase activity"/>
    <property type="evidence" value="ECO:0007669"/>
    <property type="project" value="UniProtKB-KW"/>
</dbReference>
<dbReference type="FunFam" id="3.40.50.720:FF:000410">
    <property type="entry name" value="Peroxisomal multifunctional beta-oxidation protein"/>
    <property type="match status" value="1"/>
</dbReference>
<dbReference type="AlphaFoldDB" id="A0A2T9YN92"/>
<dbReference type="InterPro" id="IPR002539">
    <property type="entry name" value="MaoC-like_dom"/>
</dbReference>
<dbReference type="PRINTS" id="PR00080">
    <property type="entry name" value="SDRFAMILY"/>
</dbReference>
<evidence type="ECO:0000313" key="13">
    <source>
        <dbReference type="Proteomes" id="UP000245383"/>
    </source>
</evidence>
<proteinExistence type="inferred from homology"/>
<dbReference type="InterPro" id="IPR036291">
    <property type="entry name" value="NAD(P)-bd_dom_sf"/>
</dbReference>
<comment type="similarity">
    <text evidence="3">Belongs to the short-chain dehydrogenases/reductases (SDR) family.</text>
</comment>
<comment type="caution">
    <text evidence="12">The sequence shown here is derived from an EMBL/GenBank/DDBJ whole genome shotgun (WGS) entry which is preliminary data.</text>
</comment>
<protein>
    <recommendedName>
        <fullName evidence="11">Ketoreductase domain-containing protein</fullName>
    </recommendedName>
</protein>
<keyword evidence="8" id="KW-0576">Peroxisome</keyword>
<dbReference type="Pfam" id="PF00106">
    <property type="entry name" value="adh_short"/>
    <property type="match status" value="2"/>
</dbReference>
<dbReference type="EMBL" id="MBFR01000112">
    <property type="protein sequence ID" value="PVU93823.1"/>
    <property type="molecule type" value="Genomic_DNA"/>
</dbReference>
<evidence type="ECO:0000256" key="3">
    <source>
        <dbReference type="ARBA" id="ARBA00006484"/>
    </source>
</evidence>
<name>A0A2T9YN92_9FUNG</name>
<dbReference type="GO" id="GO:0006635">
    <property type="term" value="P:fatty acid beta-oxidation"/>
    <property type="evidence" value="ECO:0007669"/>
    <property type="project" value="UniProtKB-UniPathway"/>
</dbReference>
<dbReference type="PRINTS" id="PR00081">
    <property type="entry name" value="GDHRDH"/>
</dbReference>
<sequence length="918" mass="98847">MTANHLRFDGRVVIVTGAGGASVVVNDLGVGPLGTTGTSSAADKIVAEITQNGGKAIANYDSVEFGEKIVAQTVQTFGRVDILINNAGNLRDRTFLRMTESEWEQVLHVHLTGSYKVARAAWNVMKKQKFGRIINTASTSGVYGNFGQSNYASAKYGILGFSNTLAREGARYNILCNTLVPTAASSMTATSMAQEIMNIYDPKYVAPLVLALTHESSKHNGLVFEAAGGFFASSRWELSSGALLKPDSSLTPAAVKHAWPQITNFSNPSYPTGPGDVNYVELVKKAMNLPSNPQGSELRFDGQVAVVTGGGQGLGREYSLLFARYGAKVVVNDVGIGKDGIKNADRVVSEIKKSGGQAVANHDSVEYGERIVQTAIATFGRIDIIINNAGILRDVSFANMTDKQWLDIYRVHLYGAFKVTHAAWPHFIKQKSGVIINASSTSGIYGSYGQANYSAAKAALLGFTNVLALEGAKYNIRSIAIAPTAGTDMLATVAPREVLDVIKAAYIAPFVGYLAHSSCTENGSFYQLGGTWCGQIRRQRSGGVIYPQNDKITPELVSNNLSTIINFNDGRAKYMPSNRDNSSQIIQQIVTTNGLKLDSSASNNKRASAANSKIIDVLAARNHNFPSSEFKYTERDIMLYALGIGASTKDLNLVYELDPNFQTIPSFAVIPAFFLKANAQDFLPAYHPMMLLHGEQSVQLFDNFPTSGTLVCKPKIVDIVDKGKGATVCMGISLYNKATKKLIAQTESTSFIRGIGGFSKASGFKPAPPAQRAAFSTMTFSTPKVTPDCVIQQAIGRDQAAIYRLSGDYNPLHIDPEMAAKGNFNQPILHGLCSMGYVTRHVINGVCGGDPTRLAAIKVRFSSPVYPGETIQTRIWVDKTNPKLIKFEAIIVERGIVAINNAIAELKTPATLSSTPKL</sequence>
<dbReference type="InterPro" id="IPR051687">
    <property type="entry name" value="Peroxisomal_Beta-Oxidation"/>
</dbReference>
<evidence type="ECO:0000256" key="10">
    <source>
        <dbReference type="ARBA" id="ARBA00023239"/>
    </source>
</evidence>
<dbReference type="Gene3D" id="1.10.287.4290">
    <property type="match status" value="2"/>
</dbReference>
<keyword evidence="4" id="KW-0276">Fatty acid metabolism</keyword>
<keyword evidence="13" id="KW-1185">Reference proteome</keyword>
<evidence type="ECO:0000256" key="6">
    <source>
        <dbReference type="ARBA" id="ARBA00023002"/>
    </source>
</evidence>
<keyword evidence="10" id="KW-0456">Lyase</keyword>
<dbReference type="InterPro" id="IPR020904">
    <property type="entry name" value="Sc_DH/Rdtase_CS"/>
</dbReference>
<dbReference type="STRING" id="133385.A0A2T9YN92"/>
<gene>
    <name evidence="12" type="ORF">BB561_003013</name>
</gene>
<keyword evidence="7" id="KW-0443">Lipid metabolism</keyword>
<keyword evidence="5" id="KW-0521">NADP</keyword>
<evidence type="ECO:0000256" key="7">
    <source>
        <dbReference type="ARBA" id="ARBA00023098"/>
    </source>
</evidence>
<dbReference type="UniPathway" id="UPA00659"/>
<dbReference type="Pfam" id="PF22622">
    <property type="entry name" value="MFE-2_hydrat-2_N"/>
    <property type="match status" value="1"/>
</dbReference>
<dbReference type="CDD" id="cd03448">
    <property type="entry name" value="HDE_HSD"/>
    <property type="match status" value="1"/>
</dbReference>
<evidence type="ECO:0000256" key="5">
    <source>
        <dbReference type="ARBA" id="ARBA00022857"/>
    </source>
</evidence>
<evidence type="ECO:0000256" key="9">
    <source>
        <dbReference type="ARBA" id="ARBA00023235"/>
    </source>
</evidence>
<dbReference type="PANTHER" id="PTHR45024">
    <property type="entry name" value="DEHYDROGENASES, SHORT CHAIN"/>
    <property type="match status" value="1"/>
</dbReference>
<evidence type="ECO:0000256" key="4">
    <source>
        <dbReference type="ARBA" id="ARBA00022832"/>
    </source>
</evidence>
<feature type="domain" description="Ketoreductase" evidence="11">
    <location>
        <begin position="303"/>
        <end position="487"/>
    </location>
</feature>
<organism evidence="12 13">
    <name type="scientific">Smittium simulii</name>
    <dbReference type="NCBI Taxonomy" id="133385"/>
    <lineage>
        <taxon>Eukaryota</taxon>
        <taxon>Fungi</taxon>
        <taxon>Fungi incertae sedis</taxon>
        <taxon>Zoopagomycota</taxon>
        <taxon>Kickxellomycotina</taxon>
        <taxon>Harpellomycetes</taxon>
        <taxon>Harpellales</taxon>
        <taxon>Legeriomycetaceae</taxon>
        <taxon>Smittium</taxon>
    </lineage>
</organism>
<dbReference type="SUPFAM" id="SSF54637">
    <property type="entry name" value="Thioesterase/thiol ester dehydrase-isomerase"/>
    <property type="match status" value="2"/>
</dbReference>
<evidence type="ECO:0000256" key="1">
    <source>
        <dbReference type="ARBA" id="ARBA00004275"/>
    </source>
</evidence>
<dbReference type="Gene3D" id="3.10.129.10">
    <property type="entry name" value="Hotdog Thioesterase"/>
    <property type="match status" value="2"/>
</dbReference>
<accession>A0A2T9YN92</accession>
<dbReference type="InterPro" id="IPR002347">
    <property type="entry name" value="SDR_fam"/>
</dbReference>
<dbReference type="PROSITE" id="PS00061">
    <property type="entry name" value="ADH_SHORT"/>
    <property type="match status" value="2"/>
</dbReference>
<evidence type="ECO:0000256" key="8">
    <source>
        <dbReference type="ARBA" id="ARBA00023140"/>
    </source>
</evidence>
<evidence type="ECO:0000313" key="12">
    <source>
        <dbReference type="EMBL" id="PVU93823.1"/>
    </source>
</evidence>
<evidence type="ECO:0000259" key="11">
    <source>
        <dbReference type="SMART" id="SM00822"/>
    </source>
</evidence>
<evidence type="ECO:0000256" key="2">
    <source>
        <dbReference type="ARBA" id="ARBA00005005"/>
    </source>
</evidence>
<dbReference type="Pfam" id="PF01575">
    <property type="entry name" value="MaoC_dehydratas"/>
    <property type="match status" value="1"/>
</dbReference>
<keyword evidence="6" id="KW-0560">Oxidoreductase</keyword>
<dbReference type="Proteomes" id="UP000245383">
    <property type="component" value="Unassembled WGS sequence"/>
</dbReference>
<dbReference type="InterPro" id="IPR029069">
    <property type="entry name" value="HotDog_dom_sf"/>
</dbReference>
<dbReference type="GO" id="GO:0016853">
    <property type="term" value="F:isomerase activity"/>
    <property type="evidence" value="ECO:0007669"/>
    <property type="project" value="UniProtKB-KW"/>
</dbReference>
<keyword evidence="9" id="KW-0413">Isomerase</keyword>